<keyword evidence="11" id="KW-0732">Signal</keyword>
<dbReference type="InterPro" id="IPR057244">
    <property type="entry name" value="GAIN_B"/>
</dbReference>
<evidence type="ECO:0000259" key="14">
    <source>
        <dbReference type="PROSITE" id="PS50228"/>
    </source>
</evidence>
<feature type="transmembrane region" description="Helical" evidence="10">
    <location>
        <begin position="619"/>
        <end position="645"/>
    </location>
</feature>
<keyword evidence="3 10" id="KW-0812">Transmembrane</keyword>
<dbReference type="InterPro" id="IPR046338">
    <property type="entry name" value="GAIN_dom_sf"/>
</dbReference>
<dbReference type="Pfam" id="PF02793">
    <property type="entry name" value="HRM"/>
    <property type="match status" value="1"/>
</dbReference>
<evidence type="ECO:0000259" key="12">
    <source>
        <dbReference type="PROSITE" id="PS50221"/>
    </source>
</evidence>
<feature type="region of interest" description="Disordered" evidence="9">
    <location>
        <begin position="822"/>
        <end position="853"/>
    </location>
</feature>
<proteinExistence type="inferred from homology"/>
<evidence type="ECO:0000256" key="8">
    <source>
        <dbReference type="ARBA" id="ARBA00023180"/>
    </source>
</evidence>
<evidence type="ECO:0000256" key="6">
    <source>
        <dbReference type="ARBA" id="ARBA00023136"/>
    </source>
</evidence>
<dbReference type="PROSITE" id="PS50227">
    <property type="entry name" value="G_PROTEIN_RECEP_F2_3"/>
    <property type="match status" value="1"/>
</dbReference>
<evidence type="ECO:0000256" key="7">
    <source>
        <dbReference type="ARBA" id="ARBA00023157"/>
    </source>
</evidence>
<dbReference type="PANTHER" id="PTHR45813">
    <property type="entry name" value="IG-LIKE DOMAIN-CONTAINING PROTEIN"/>
    <property type="match status" value="1"/>
</dbReference>
<dbReference type="Proteomes" id="UP000318571">
    <property type="component" value="Chromosome 9"/>
</dbReference>
<name>A0A553NZE3_TIGCA</name>
<dbReference type="EMBL" id="VCGU01000009">
    <property type="protein sequence ID" value="TRY70742.1"/>
    <property type="molecule type" value="Genomic_DNA"/>
</dbReference>
<comment type="subcellular location">
    <subcellularLocation>
        <location evidence="1">Membrane</location>
    </subcellularLocation>
</comment>
<dbReference type="InterPro" id="IPR036445">
    <property type="entry name" value="GPCR_2_extracell_dom_sf"/>
</dbReference>
<dbReference type="AlphaFoldDB" id="A0A553NZE3"/>
<feature type="compositionally biased region" description="Low complexity" evidence="9">
    <location>
        <begin position="755"/>
        <end position="767"/>
    </location>
</feature>
<dbReference type="PROSITE" id="PS50228">
    <property type="entry name" value="SUEL_LECTIN"/>
    <property type="match status" value="1"/>
</dbReference>
<dbReference type="Gene3D" id="4.10.1240.10">
    <property type="entry name" value="GPCR, family 2, extracellular hormone receptor domain"/>
    <property type="match status" value="1"/>
</dbReference>
<dbReference type="InterPro" id="IPR000203">
    <property type="entry name" value="GPS"/>
</dbReference>
<dbReference type="GO" id="GO:0004930">
    <property type="term" value="F:G protein-coupled receptor activity"/>
    <property type="evidence" value="ECO:0007669"/>
    <property type="project" value="InterPro"/>
</dbReference>
<keyword evidence="7" id="KW-1015">Disulfide bond</keyword>
<evidence type="ECO:0000256" key="9">
    <source>
        <dbReference type="SAM" id="MobiDB-lite"/>
    </source>
</evidence>
<evidence type="ECO:0000256" key="5">
    <source>
        <dbReference type="ARBA" id="ARBA00022989"/>
    </source>
</evidence>
<feature type="region of interest" description="Disordered" evidence="9">
    <location>
        <begin position="726"/>
        <end position="778"/>
    </location>
</feature>
<feature type="compositionally biased region" description="Low complexity" evidence="9">
    <location>
        <begin position="823"/>
        <end position="839"/>
    </location>
</feature>
<feature type="domain" description="G-protein coupled receptors family 2 profile 1" evidence="13">
    <location>
        <begin position="267"/>
        <end position="323"/>
    </location>
</feature>
<dbReference type="Gene3D" id="2.60.220.50">
    <property type="match status" value="1"/>
</dbReference>
<evidence type="ECO:0000256" key="10">
    <source>
        <dbReference type="SAM" id="Phobius"/>
    </source>
</evidence>
<dbReference type="InterPro" id="IPR032471">
    <property type="entry name" value="AGRL2-4_GAIN_subdom_A"/>
</dbReference>
<dbReference type="FunFam" id="2.60.120.740:FF:000001">
    <property type="entry name" value="Adhesion G protein-coupled receptor L2"/>
    <property type="match status" value="1"/>
</dbReference>
<sequence>MNIAEFIATLVLVTQIHSVWPERAIADDGGEASDTLLTPKESFIKRSKRKSGYLTAYGCEGSRLQINCTDSHYLDIIRANYGRFSIAICNDHGETDWSVNCMSPRTLRVIEARCSNEAFCDVPVDSTIFGDPCPGTFKYVEVHYACRKKLGTEPSVTDNPSFRGFAVSSEQILGKSSSNNYQSLSEDGIRPKVIEVRVPKPFNFDAIERKSNPHLPISFPLTTTTSRNPGVLHSEATTVKASTQDAGQSSEPSTTELMQVLANFTQFCPPASARGLFWNWTKAGDTAVLQCPTGSIGFAKWHCDIESNWASQAPSFNECRSLWLSDLDARLREGVAMANVSHSLAYYSGLQPLFAGDLALFAQMLKHMAERMHYEIQQTPSLNTREAMVTDLVQNVVRSGSNLIDRMNHRSWSDLSRESIGSIATALMVGLEENAFLLADSVTSEKIIIKPTDNILLSIRVMQSRNTMRQRFPSVESIESWNDHGDSIELASSALLQNGDNGAVRVIFSTFNQLDQLLIPRNKTLFVNSKIISASLGKGRHIELPEPVLINLKHLRTINVSQPMCVYWDYLANSWSNEGCEVRNSNRTHTLCQCKHLTNFALLMREGAPLVPLRTKTMMAIHISTIVALVAALISISVIVFFLVITWRRLKMSRQCRTALEKSGLPCFHKSKDLADKDKGNKGNFYAVTPKLNGVNNPQRNPNEPVEVIEAQQFFEHMISLQKNQDTMVAGKRRNTHSKESSETQETNLSEVDGSNPLNSRRSNSNLQGENGYPKRGNFARALSPYNHIYMEIDPTDEHTIYEPLTHSETYMMSTLSDMSEDNYNNQNFNNQSDMSRQSSSRESRPLIRPNSVHERNLLHTISGVLHSQSVRIAPTHLPGTNTLNPVRRSMWASVRPQEVTQVAQGAHTLGRIRSNGDNSVPLLERLRQQGLDMSTLQLMNGNAPQGFHSPNPGNNTVVPENSFLGRLAHQQSGSNGPQEVPLQVTTINGNQFVCLNFNQNQPHQNTASYMASHDQEFGGTLHGQIHAPVHSQAVISSSGTLTHRPTPQFAHPLVDNNS</sequence>
<evidence type="ECO:0000259" key="13">
    <source>
        <dbReference type="PROSITE" id="PS50227"/>
    </source>
</evidence>
<dbReference type="OMA" id="LSIRVMQ"/>
<feature type="region of interest" description="Disordered" evidence="9">
    <location>
        <begin position="1037"/>
        <end position="1059"/>
    </location>
</feature>
<comment type="similarity">
    <text evidence="2">Belongs to the G-protein coupled receptor 2 family. LN-TM7 subfamily.</text>
</comment>
<feature type="compositionally biased region" description="Polar residues" evidence="9">
    <location>
        <begin position="1037"/>
        <end position="1046"/>
    </location>
</feature>
<comment type="caution">
    <text evidence="15">The sequence shown here is derived from an EMBL/GenBank/DDBJ whole genome shotgun (WGS) entry which is preliminary data.</text>
</comment>
<feature type="chain" id="PRO_5021959510" evidence="11">
    <location>
        <begin position="19"/>
        <end position="1059"/>
    </location>
</feature>
<feature type="compositionally biased region" description="Basic and acidic residues" evidence="9">
    <location>
        <begin position="840"/>
        <end position="853"/>
    </location>
</feature>
<dbReference type="PROSITE" id="PS50221">
    <property type="entry name" value="GAIN_B"/>
    <property type="match status" value="1"/>
</dbReference>
<evidence type="ECO:0000313" key="16">
    <source>
        <dbReference type="Proteomes" id="UP000318571"/>
    </source>
</evidence>
<evidence type="ECO:0000256" key="3">
    <source>
        <dbReference type="ARBA" id="ARBA00022692"/>
    </source>
</evidence>
<dbReference type="Pfam" id="PF01825">
    <property type="entry name" value="GPS"/>
    <property type="match status" value="1"/>
</dbReference>
<dbReference type="Gene3D" id="1.25.40.610">
    <property type="match status" value="1"/>
</dbReference>
<dbReference type="SMART" id="SM00303">
    <property type="entry name" value="GPS"/>
    <property type="match status" value="1"/>
</dbReference>
<dbReference type="Pfam" id="PF02140">
    <property type="entry name" value="SUEL_Lectin"/>
    <property type="match status" value="1"/>
</dbReference>
<keyword evidence="16" id="KW-1185">Reference proteome</keyword>
<accession>A0A553NZE3</accession>
<dbReference type="InterPro" id="IPR051587">
    <property type="entry name" value="Adhesion_GPCR"/>
</dbReference>
<keyword evidence="8" id="KW-0325">Glycoprotein</keyword>
<keyword evidence="4" id="KW-0430">Lectin</keyword>
<feature type="signal peptide" evidence="11">
    <location>
        <begin position="1"/>
        <end position="18"/>
    </location>
</feature>
<keyword evidence="5 10" id="KW-1133">Transmembrane helix</keyword>
<evidence type="ECO:0000256" key="4">
    <source>
        <dbReference type="ARBA" id="ARBA00022734"/>
    </source>
</evidence>
<dbReference type="GO" id="GO:0030246">
    <property type="term" value="F:carbohydrate binding"/>
    <property type="evidence" value="ECO:0007669"/>
    <property type="project" value="UniProtKB-KW"/>
</dbReference>
<dbReference type="CDD" id="cd22830">
    <property type="entry name" value="Gal_Rha_Lectin_dCirl"/>
    <property type="match status" value="1"/>
</dbReference>
<organism evidence="15 16">
    <name type="scientific">Tigriopus californicus</name>
    <name type="common">Marine copepod</name>
    <dbReference type="NCBI Taxonomy" id="6832"/>
    <lineage>
        <taxon>Eukaryota</taxon>
        <taxon>Metazoa</taxon>
        <taxon>Ecdysozoa</taxon>
        <taxon>Arthropoda</taxon>
        <taxon>Crustacea</taxon>
        <taxon>Multicrustacea</taxon>
        <taxon>Hexanauplia</taxon>
        <taxon>Copepoda</taxon>
        <taxon>Harpacticoida</taxon>
        <taxon>Harpacticidae</taxon>
        <taxon>Tigriopus</taxon>
    </lineage>
</organism>
<dbReference type="GO" id="GO:0007189">
    <property type="term" value="P:adenylate cyclase-activating G protein-coupled receptor signaling pathway"/>
    <property type="evidence" value="ECO:0007669"/>
    <property type="project" value="TreeGrafter"/>
</dbReference>
<reference evidence="15 16" key="1">
    <citation type="journal article" date="2018" name="Nat. Ecol. Evol.">
        <title>Genomic signatures of mitonuclear coevolution across populations of Tigriopus californicus.</title>
        <authorList>
            <person name="Barreto F.S."/>
            <person name="Watson E.T."/>
            <person name="Lima T.G."/>
            <person name="Willett C.S."/>
            <person name="Edmands S."/>
            <person name="Li W."/>
            <person name="Burton R.S."/>
        </authorList>
    </citation>
    <scope>NUCLEOTIDE SEQUENCE [LARGE SCALE GENOMIC DNA]</scope>
    <source>
        <strain evidence="15 16">San Diego</strain>
    </source>
</reference>
<dbReference type="Pfam" id="PF16489">
    <property type="entry name" value="GAIN"/>
    <property type="match status" value="1"/>
</dbReference>
<dbReference type="InterPro" id="IPR000922">
    <property type="entry name" value="Lectin_gal-bd_dom"/>
</dbReference>
<dbReference type="GO" id="GO:0016020">
    <property type="term" value="C:membrane"/>
    <property type="evidence" value="ECO:0007669"/>
    <property type="project" value="UniProtKB-SubCell"/>
</dbReference>
<dbReference type="Gene3D" id="2.60.120.740">
    <property type="match status" value="1"/>
</dbReference>
<dbReference type="SMART" id="SM00008">
    <property type="entry name" value="HormR"/>
    <property type="match status" value="1"/>
</dbReference>
<dbReference type="PANTHER" id="PTHR45813:SF8">
    <property type="entry name" value="IG-LIKE DOMAIN-CONTAINING PROTEIN"/>
    <property type="match status" value="1"/>
</dbReference>
<protein>
    <submittedName>
        <fullName evidence="15">Uncharacterized protein</fullName>
    </submittedName>
</protein>
<dbReference type="STRING" id="6832.A0A553NZE3"/>
<feature type="domain" description="GAIN-B" evidence="12">
    <location>
        <begin position="458"/>
        <end position="610"/>
    </location>
</feature>
<evidence type="ECO:0000256" key="11">
    <source>
        <dbReference type="SAM" id="SignalP"/>
    </source>
</evidence>
<evidence type="ECO:0000256" key="2">
    <source>
        <dbReference type="ARBA" id="ARBA00010933"/>
    </source>
</evidence>
<dbReference type="InterPro" id="IPR043159">
    <property type="entry name" value="Lectin_gal-bd_sf"/>
</dbReference>
<dbReference type="InterPro" id="IPR001879">
    <property type="entry name" value="GPCR_2_extracellular_dom"/>
</dbReference>
<keyword evidence="6 10" id="KW-0472">Membrane</keyword>
<gene>
    <name evidence="15" type="ORF">TCAL_12812</name>
</gene>
<feature type="domain" description="SUEL-type lectin" evidence="14">
    <location>
        <begin position="58"/>
        <end position="147"/>
    </location>
</feature>
<evidence type="ECO:0000313" key="15">
    <source>
        <dbReference type="EMBL" id="TRY70742.1"/>
    </source>
</evidence>
<evidence type="ECO:0000256" key="1">
    <source>
        <dbReference type="ARBA" id="ARBA00004370"/>
    </source>
</evidence>